<feature type="domain" description="Kinesin motor" evidence="14">
    <location>
        <begin position="141"/>
        <end position="498"/>
    </location>
</feature>
<dbReference type="InterPro" id="IPR027417">
    <property type="entry name" value="P-loop_NTPase"/>
</dbReference>
<dbReference type="PROSITE" id="PS50067">
    <property type="entry name" value="KINESIN_MOTOR_2"/>
    <property type="match status" value="1"/>
</dbReference>
<dbReference type="InterPro" id="IPR027640">
    <property type="entry name" value="Kinesin-like_fam"/>
</dbReference>
<dbReference type="Gene3D" id="3.40.850.10">
    <property type="entry name" value="Kinesin motor domain"/>
    <property type="match status" value="1"/>
</dbReference>
<evidence type="ECO:0000256" key="9">
    <source>
        <dbReference type="ARBA" id="ARBA00023212"/>
    </source>
</evidence>
<feature type="region of interest" description="Disordered" evidence="13">
    <location>
        <begin position="306"/>
        <end position="325"/>
    </location>
</feature>
<dbReference type="SUPFAM" id="SSF52540">
    <property type="entry name" value="P-loop containing nucleoside triphosphate hydrolases"/>
    <property type="match status" value="1"/>
</dbReference>
<dbReference type="PRINTS" id="PR00380">
    <property type="entry name" value="KINESINHEAVY"/>
</dbReference>
<evidence type="ECO:0000256" key="13">
    <source>
        <dbReference type="SAM" id="MobiDB-lite"/>
    </source>
</evidence>
<evidence type="ECO:0000256" key="5">
    <source>
        <dbReference type="ARBA" id="ARBA00022741"/>
    </source>
</evidence>
<evidence type="ECO:0000256" key="12">
    <source>
        <dbReference type="SAM" id="Coils"/>
    </source>
</evidence>
<dbReference type="CDD" id="cd01366">
    <property type="entry name" value="KISc_C_terminal"/>
    <property type="match status" value="1"/>
</dbReference>
<evidence type="ECO:0000313" key="15">
    <source>
        <dbReference type="EMBL" id="RKP33730.1"/>
    </source>
</evidence>
<feature type="compositionally biased region" description="Polar residues" evidence="13">
    <location>
        <begin position="306"/>
        <end position="321"/>
    </location>
</feature>
<dbReference type="GO" id="GO:0003777">
    <property type="term" value="F:microtubule motor activity"/>
    <property type="evidence" value="ECO:0007669"/>
    <property type="project" value="InterPro"/>
</dbReference>
<keyword evidence="7 12" id="KW-0175">Coiled coil</keyword>
<dbReference type="PANTHER" id="PTHR47972">
    <property type="entry name" value="KINESIN-LIKE PROTEIN KLP-3"/>
    <property type="match status" value="1"/>
</dbReference>
<dbReference type="AlphaFoldDB" id="A0A4P9ZN44"/>
<evidence type="ECO:0000256" key="1">
    <source>
        <dbReference type="ARBA" id="ARBA00004245"/>
    </source>
</evidence>
<dbReference type="GO" id="GO:0090307">
    <property type="term" value="P:mitotic spindle assembly"/>
    <property type="evidence" value="ECO:0007669"/>
    <property type="project" value="UniProtKB-ARBA"/>
</dbReference>
<dbReference type="GO" id="GO:0016787">
    <property type="term" value="F:hydrolase activity"/>
    <property type="evidence" value="ECO:0007669"/>
    <property type="project" value="UniProtKB-KW"/>
</dbReference>
<dbReference type="InterPro" id="IPR019821">
    <property type="entry name" value="Kinesin_motor_CS"/>
</dbReference>
<gene>
    <name evidence="15" type="ORF">BJ085DRAFT_22355</name>
</gene>
<evidence type="ECO:0000256" key="6">
    <source>
        <dbReference type="ARBA" id="ARBA00022840"/>
    </source>
</evidence>
<evidence type="ECO:0000256" key="11">
    <source>
        <dbReference type="RuleBase" id="RU000394"/>
    </source>
</evidence>
<dbReference type="EMBL" id="ML003599">
    <property type="protein sequence ID" value="RKP33730.1"/>
    <property type="molecule type" value="Genomic_DNA"/>
</dbReference>
<name>A0A4P9ZN44_9FUNG</name>
<keyword evidence="4 11" id="KW-0493">Microtubule</keyword>
<keyword evidence="6 10" id="KW-0067">ATP-binding</keyword>
<evidence type="ECO:0000256" key="7">
    <source>
        <dbReference type="ARBA" id="ARBA00023054"/>
    </source>
</evidence>
<comment type="subcellular location">
    <subcellularLocation>
        <location evidence="1">Cytoplasm</location>
        <location evidence="1">Cytoskeleton</location>
    </subcellularLocation>
</comment>
<dbReference type="PANTHER" id="PTHR47972:SF45">
    <property type="entry name" value="PROTEIN CLARET SEGREGATIONAL"/>
    <property type="match status" value="1"/>
</dbReference>
<keyword evidence="15" id="KW-0378">Hydrolase</keyword>
<evidence type="ECO:0000256" key="4">
    <source>
        <dbReference type="ARBA" id="ARBA00022701"/>
    </source>
</evidence>
<keyword evidence="5 10" id="KW-0547">Nucleotide-binding</keyword>
<sequence length="508" mass="55744">MDQVKQVHDREVAQVRFQYSEQVAGLEASQAGLQRELQGLQEDLRLTEESLRLQRDENTQLKGTIAQQSTTYEVLEGTCQALRRQLSSTEDTLAQREARIADLEVQLAASHDLTADLEARLRDEETTRRRLHNTIQELKGNIRVFCRVRPILPSDGLATADGAPASDSMPHIRYPEPNEIEIIQTTESASSGKTTAKAIPFSFDRVFPPRTDQLAVFEEIAQLVQSALDGYPVCIFAYGQTGSGKTHTMEGPDHPTEATMGMIPRAVRQIYAGAEALKAKGWVYTMEGQFLEIYNEAIHDLLVESPASSAGGNGTSPSGGVSTRKHEIRHITASKTIVTDATSVVMDSSDQVHTLLKRASKNRAVAATNCNERSSRSHSVFTLRLTGRNSASDEVSEGVLNLIDLAGSERLSQSGSTGDRLKETQAINKSLSCLGDVIYAIANRDSHVPYRNSKLTYLLQNSLGGNSKTLMFVNMSPLANNLQETLCSLRFATKVNSCHIGTARRNLK</sequence>
<dbReference type="Proteomes" id="UP000268162">
    <property type="component" value="Unassembled WGS sequence"/>
</dbReference>
<keyword evidence="16" id="KW-1185">Reference proteome</keyword>
<evidence type="ECO:0000259" key="14">
    <source>
        <dbReference type="PROSITE" id="PS50067"/>
    </source>
</evidence>
<dbReference type="PROSITE" id="PS00411">
    <property type="entry name" value="KINESIN_MOTOR_1"/>
    <property type="match status" value="1"/>
</dbReference>
<dbReference type="GO" id="GO:0005874">
    <property type="term" value="C:microtubule"/>
    <property type="evidence" value="ECO:0007669"/>
    <property type="project" value="UniProtKB-KW"/>
</dbReference>
<evidence type="ECO:0000256" key="8">
    <source>
        <dbReference type="ARBA" id="ARBA00023175"/>
    </source>
</evidence>
<keyword evidence="3" id="KW-0963">Cytoplasm</keyword>
<dbReference type="FunFam" id="3.40.850.10:FF:000065">
    <property type="entry name" value="Kinesin-like protein"/>
    <property type="match status" value="1"/>
</dbReference>
<keyword evidence="9" id="KW-0206">Cytoskeleton</keyword>
<feature type="coiled-coil region" evidence="12">
    <location>
        <begin position="23"/>
        <end position="141"/>
    </location>
</feature>
<dbReference type="Pfam" id="PF00225">
    <property type="entry name" value="Kinesin"/>
    <property type="match status" value="1"/>
</dbReference>
<dbReference type="GO" id="GO:0005524">
    <property type="term" value="F:ATP binding"/>
    <property type="evidence" value="ECO:0007669"/>
    <property type="project" value="UniProtKB-UniRule"/>
</dbReference>
<dbReference type="GO" id="GO:0008017">
    <property type="term" value="F:microtubule binding"/>
    <property type="evidence" value="ECO:0007669"/>
    <property type="project" value="InterPro"/>
</dbReference>
<evidence type="ECO:0000256" key="10">
    <source>
        <dbReference type="PROSITE-ProRule" id="PRU00283"/>
    </source>
</evidence>
<feature type="binding site" evidence="10">
    <location>
        <begin position="239"/>
        <end position="246"/>
    </location>
    <ligand>
        <name>ATP</name>
        <dbReference type="ChEBI" id="CHEBI:30616"/>
    </ligand>
</feature>
<comment type="similarity">
    <text evidence="2">Belongs to the TRAFAC class myosin-kinesin ATPase superfamily. Kinesin family. KIN-14 subfamily.</text>
</comment>
<dbReference type="STRING" id="215637.A0A4P9ZN44"/>
<accession>A0A4P9ZN44</accession>
<evidence type="ECO:0000256" key="3">
    <source>
        <dbReference type="ARBA" id="ARBA00022490"/>
    </source>
</evidence>
<organism evidence="15 16">
    <name type="scientific">Dimargaris cristalligena</name>
    <dbReference type="NCBI Taxonomy" id="215637"/>
    <lineage>
        <taxon>Eukaryota</taxon>
        <taxon>Fungi</taxon>
        <taxon>Fungi incertae sedis</taxon>
        <taxon>Zoopagomycota</taxon>
        <taxon>Kickxellomycotina</taxon>
        <taxon>Dimargaritomycetes</taxon>
        <taxon>Dimargaritales</taxon>
        <taxon>Dimargaritaceae</taxon>
        <taxon>Dimargaris</taxon>
    </lineage>
</organism>
<evidence type="ECO:0000256" key="2">
    <source>
        <dbReference type="ARBA" id="ARBA00010899"/>
    </source>
</evidence>
<protein>
    <recommendedName>
        <fullName evidence="11">Kinesin-like protein</fullName>
    </recommendedName>
</protein>
<proteinExistence type="inferred from homology"/>
<dbReference type="InterPro" id="IPR001752">
    <property type="entry name" value="Kinesin_motor_dom"/>
</dbReference>
<dbReference type="SMART" id="SM00129">
    <property type="entry name" value="KISc"/>
    <property type="match status" value="1"/>
</dbReference>
<reference evidence="16" key="1">
    <citation type="journal article" date="2018" name="Nat. Microbiol.">
        <title>Leveraging single-cell genomics to expand the fungal tree of life.</title>
        <authorList>
            <person name="Ahrendt S.R."/>
            <person name="Quandt C.A."/>
            <person name="Ciobanu D."/>
            <person name="Clum A."/>
            <person name="Salamov A."/>
            <person name="Andreopoulos B."/>
            <person name="Cheng J.F."/>
            <person name="Woyke T."/>
            <person name="Pelin A."/>
            <person name="Henrissat B."/>
            <person name="Reynolds N.K."/>
            <person name="Benny G.L."/>
            <person name="Smith M.E."/>
            <person name="James T.Y."/>
            <person name="Grigoriev I.V."/>
        </authorList>
    </citation>
    <scope>NUCLEOTIDE SEQUENCE [LARGE SCALE GENOMIC DNA]</scope>
    <source>
        <strain evidence="16">RSA 468</strain>
    </source>
</reference>
<dbReference type="InterPro" id="IPR036961">
    <property type="entry name" value="Kinesin_motor_dom_sf"/>
</dbReference>
<keyword evidence="8 10" id="KW-0505">Motor protein</keyword>
<dbReference type="GO" id="GO:0007018">
    <property type="term" value="P:microtubule-based movement"/>
    <property type="evidence" value="ECO:0007669"/>
    <property type="project" value="InterPro"/>
</dbReference>
<evidence type="ECO:0000313" key="16">
    <source>
        <dbReference type="Proteomes" id="UP000268162"/>
    </source>
</evidence>